<dbReference type="InterPro" id="IPR011010">
    <property type="entry name" value="DNA_brk_join_enz"/>
</dbReference>
<evidence type="ECO:0000256" key="2">
    <source>
        <dbReference type="ARBA" id="ARBA00023125"/>
    </source>
</evidence>
<feature type="domain" description="Tyr recombinase" evidence="4">
    <location>
        <begin position="225"/>
        <end position="415"/>
    </location>
</feature>
<comment type="similarity">
    <text evidence="1">Belongs to the 'phage' integrase family.</text>
</comment>
<dbReference type="SUPFAM" id="SSF56349">
    <property type="entry name" value="DNA breaking-rejoining enzymes"/>
    <property type="match status" value="1"/>
</dbReference>
<keyword evidence="2" id="KW-0238">DNA-binding</keyword>
<dbReference type="GO" id="GO:0006310">
    <property type="term" value="P:DNA recombination"/>
    <property type="evidence" value="ECO:0007669"/>
    <property type="project" value="UniProtKB-KW"/>
</dbReference>
<proteinExistence type="inferred from homology"/>
<keyword evidence="3" id="KW-0233">DNA recombination</keyword>
<evidence type="ECO:0000256" key="3">
    <source>
        <dbReference type="ARBA" id="ARBA00023172"/>
    </source>
</evidence>
<dbReference type="GO" id="GO:0003677">
    <property type="term" value="F:DNA binding"/>
    <property type="evidence" value="ECO:0007669"/>
    <property type="project" value="UniProtKB-KW"/>
</dbReference>
<dbReference type="InterPro" id="IPR050090">
    <property type="entry name" value="Tyrosine_recombinase_XerCD"/>
</dbReference>
<evidence type="ECO:0000313" key="5">
    <source>
        <dbReference type="EMBL" id="SFI42584.1"/>
    </source>
</evidence>
<evidence type="ECO:0000256" key="1">
    <source>
        <dbReference type="ARBA" id="ARBA00008857"/>
    </source>
</evidence>
<dbReference type="PANTHER" id="PTHR30349">
    <property type="entry name" value="PHAGE INTEGRASE-RELATED"/>
    <property type="match status" value="1"/>
</dbReference>
<evidence type="ECO:0000313" key="6">
    <source>
        <dbReference type="Proteomes" id="UP000182737"/>
    </source>
</evidence>
<sequence length="454" mass="52060">MAKPYFLFKMPSGIWYARIQLPDGTYSNNRSTGSRDRNSAERVVMEWVVKNKLPSRINSVDDKQIGLDKLSVLNSLRTIDLEREDVKTIIKVLKERNLIHSAVMMASPESKPIDEYIKEFWAFETSPYVKEKKLKGGSIHRDYCEAMLMRATKYWLPSVAGKTVGCITHDDVTALFEDEEVLKLAPKTINSVVSSVTIPLKWAFFHNLTEINCFDGIMKCSQKSKKREILTLEQAAAVFAADWENDVAKLANAVAFYTGMRAGEVAALRFEDIGVDRLYVRHSWRSSEGLKECKNGEEREVLIPPQLRDLLVAQAKANPWGQKMHGFVFWGLTAEHPTDPKNWLKFLRRVLENIGYSEPDKITFHAWRHLWCSRMSDEIADKRVLMTSSGHKTEAMLDHYAAHMEQEKALEKLRSAEEKLLLPILGFDETESEIKSVEVKILPEGKKDEKKDYE</sequence>
<accession>A0A1I3I3M1</accession>
<dbReference type="AlphaFoldDB" id="A0A1I3I3M1"/>
<dbReference type="InterPro" id="IPR013762">
    <property type="entry name" value="Integrase-like_cat_sf"/>
</dbReference>
<dbReference type="PROSITE" id="PS51898">
    <property type="entry name" value="TYR_RECOMBINASE"/>
    <property type="match status" value="1"/>
</dbReference>
<dbReference type="GO" id="GO:0015074">
    <property type="term" value="P:DNA integration"/>
    <property type="evidence" value="ECO:0007669"/>
    <property type="project" value="InterPro"/>
</dbReference>
<dbReference type="Gene3D" id="1.10.443.10">
    <property type="entry name" value="Intergrase catalytic core"/>
    <property type="match status" value="1"/>
</dbReference>
<keyword evidence="6" id="KW-1185">Reference proteome</keyword>
<dbReference type="Proteomes" id="UP000182737">
    <property type="component" value="Unassembled WGS sequence"/>
</dbReference>
<dbReference type="OrthoDB" id="354470at2"/>
<protein>
    <submittedName>
        <fullName evidence="5">Integrase</fullName>
    </submittedName>
</protein>
<name>A0A1I3I3M1_9SPIR</name>
<dbReference type="EMBL" id="FORI01000001">
    <property type="protein sequence ID" value="SFI42584.1"/>
    <property type="molecule type" value="Genomic_DNA"/>
</dbReference>
<dbReference type="Pfam" id="PF00589">
    <property type="entry name" value="Phage_integrase"/>
    <property type="match status" value="1"/>
</dbReference>
<dbReference type="PANTHER" id="PTHR30349:SF41">
    <property type="entry name" value="INTEGRASE_RECOMBINASE PROTEIN MJ0367-RELATED"/>
    <property type="match status" value="1"/>
</dbReference>
<evidence type="ECO:0000259" key="4">
    <source>
        <dbReference type="PROSITE" id="PS51898"/>
    </source>
</evidence>
<gene>
    <name evidence="5" type="ORF">SAMN04487775_101302</name>
</gene>
<dbReference type="InterPro" id="IPR002104">
    <property type="entry name" value="Integrase_catalytic"/>
</dbReference>
<reference evidence="6" key="1">
    <citation type="submission" date="2016-10" db="EMBL/GenBank/DDBJ databases">
        <authorList>
            <person name="Varghese N."/>
            <person name="Submissions S."/>
        </authorList>
    </citation>
    <scope>NUCLEOTIDE SEQUENCE [LARGE SCALE GENOMIC DNA]</scope>
    <source>
        <strain evidence="6">XBD1002</strain>
    </source>
</reference>
<organism evidence="5 6">
    <name type="scientific">Treponema bryantii</name>
    <dbReference type="NCBI Taxonomy" id="163"/>
    <lineage>
        <taxon>Bacteria</taxon>
        <taxon>Pseudomonadati</taxon>
        <taxon>Spirochaetota</taxon>
        <taxon>Spirochaetia</taxon>
        <taxon>Spirochaetales</taxon>
        <taxon>Treponemataceae</taxon>
        <taxon>Treponema</taxon>
    </lineage>
</organism>